<dbReference type="EMBL" id="AGNL01032368">
    <property type="protein sequence ID" value="EJK56121.1"/>
    <property type="molecule type" value="Genomic_DNA"/>
</dbReference>
<gene>
    <name evidence="2" type="ORF">THAOC_24051</name>
</gene>
<evidence type="ECO:0008006" key="4">
    <source>
        <dbReference type="Google" id="ProtNLM"/>
    </source>
</evidence>
<organism evidence="2 3">
    <name type="scientific">Thalassiosira oceanica</name>
    <name type="common">Marine diatom</name>
    <dbReference type="NCBI Taxonomy" id="159749"/>
    <lineage>
        <taxon>Eukaryota</taxon>
        <taxon>Sar</taxon>
        <taxon>Stramenopiles</taxon>
        <taxon>Ochrophyta</taxon>
        <taxon>Bacillariophyta</taxon>
        <taxon>Coscinodiscophyceae</taxon>
        <taxon>Thalassiosirophycidae</taxon>
        <taxon>Thalassiosirales</taxon>
        <taxon>Thalassiosiraceae</taxon>
        <taxon>Thalassiosira</taxon>
    </lineage>
</organism>
<name>K0S5E4_THAOC</name>
<feature type="region of interest" description="Disordered" evidence="1">
    <location>
        <begin position="114"/>
        <end position="137"/>
    </location>
</feature>
<sequence length="698" mass="77089">MATYLGQADPAISPYRDFFFGKNGVKVDKYGANLASASLPGKGWNALHDDLEALFRSIMELAGISTTRQAVNFLAGRVGEPYGTRYRNHLLANPPDRGGPKKAKGAIVPDLVANDHPTGGSLGNDSGGSLGNDSGSRPDTASAFFELDLTFARDAPGFGQPGFLGPFLQAQKGFWRQGVIPLVVSAFGESNTGLLKLLKTWARHAASSDLGATISPLANTDRKGGAFPIMHRQFLRAVGVTAATGNAALKLSRIHYLRSTKREAAYAANTNHSKYRSYNSHRHGASWYQRHAHEGYGATQQLDSLTDSEADQSRPSPGAVEGIPGSEYKLAELSSYGACRPAAGHFEVRQLSSDLAHMEKSMMNVKLGELTVENNRLRQQNEILKRHIRATASVNSQAVVPSRANLGDSFLVYFHIPKTGGTSFNKMLMKEPLSRASSNMDIKYNEEHTPANLNCRYLKTYKALDIAQMVDKVLEHCNHLTYEGSWPFFEDVARRKSNALLLMHLRSPIWHVISMLGHDFQQGRYETYAEKLDDSKESIPSPGAGSTSWGANGYILDNHVHVNFDTQNTTKIAETLDNDFFWFGITEHTKASWCLLLWQLGVFDRDYCRGLCGETRSSNETGEADAYVVSNTFGNNRLKRSIDMGAHNTTLSQAHLKGIQARTRKDQALYDAALVLFHRRVDHVEKEVGFRFLHCLSK</sequence>
<dbReference type="AlphaFoldDB" id="K0S5E4"/>
<feature type="compositionally biased region" description="Gly residues" evidence="1">
    <location>
        <begin position="120"/>
        <end position="130"/>
    </location>
</feature>
<protein>
    <recommendedName>
        <fullName evidence="4">Sulfotransferase domain-containing protein</fullName>
    </recommendedName>
</protein>
<dbReference type="Proteomes" id="UP000266841">
    <property type="component" value="Unassembled WGS sequence"/>
</dbReference>
<comment type="caution">
    <text evidence="2">The sequence shown here is derived from an EMBL/GenBank/DDBJ whole genome shotgun (WGS) entry which is preliminary data.</text>
</comment>
<proteinExistence type="predicted"/>
<feature type="region of interest" description="Disordered" evidence="1">
    <location>
        <begin position="302"/>
        <end position="324"/>
    </location>
</feature>
<reference evidence="2 3" key="1">
    <citation type="journal article" date="2012" name="Genome Biol.">
        <title>Genome and low-iron response of an oceanic diatom adapted to chronic iron limitation.</title>
        <authorList>
            <person name="Lommer M."/>
            <person name="Specht M."/>
            <person name="Roy A.S."/>
            <person name="Kraemer L."/>
            <person name="Andreson R."/>
            <person name="Gutowska M.A."/>
            <person name="Wolf J."/>
            <person name="Bergner S.V."/>
            <person name="Schilhabel M.B."/>
            <person name="Klostermeier U.C."/>
            <person name="Beiko R.G."/>
            <person name="Rosenstiel P."/>
            <person name="Hippler M."/>
            <person name="Laroche J."/>
        </authorList>
    </citation>
    <scope>NUCLEOTIDE SEQUENCE [LARGE SCALE GENOMIC DNA]</scope>
    <source>
        <strain evidence="2 3">CCMP1005</strain>
    </source>
</reference>
<evidence type="ECO:0000256" key="1">
    <source>
        <dbReference type="SAM" id="MobiDB-lite"/>
    </source>
</evidence>
<evidence type="ECO:0000313" key="3">
    <source>
        <dbReference type="Proteomes" id="UP000266841"/>
    </source>
</evidence>
<dbReference type="InterPro" id="IPR027417">
    <property type="entry name" value="P-loop_NTPase"/>
</dbReference>
<evidence type="ECO:0000313" key="2">
    <source>
        <dbReference type="EMBL" id="EJK56121.1"/>
    </source>
</evidence>
<dbReference type="Gene3D" id="3.40.50.300">
    <property type="entry name" value="P-loop containing nucleotide triphosphate hydrolases"/>
    <property type="match status" value="1"/>
</dbReference>
<accession>K0S5E4</accession>
<keyword evidence="3" id="KW-1185">Reference proteome</keyword>